<dbReference type="PROSITE" id="PS51257">
    <property type="entry name" value="PROKAR_LIPOPROTEIN"/>
    <property type="match status" value="1"/>
</dbReference>
<dbReference type="EMBL" id="QASA01000001">
    <property type="protein sequence ID" value="RDC64492.1"/>
    <property type="molecule type" value="Genomic_DNA"/>
</dbReference>
<dbReference type="OrthoDB" id="768067at2"/>
<name>A0A369QJC3_9BACT</name>
<gene>
    <name evidence="1" type="ORF">AHMF7616_03106</name>
</gene>
<dbReference type="RefSeq" id="WP_115373639.1">
    <property type="nucleotide sequence ID" value="NZ_QASA01000001.1"/>
</dbReference>
<organism evidence="1 2">
    <name type="scientific">Adhaeribacter pallidiroseus</name>
    <dbReference type="NCBI Taxonomy" id="2072847"/>
    <lineage>
        <taxon>Bacteria</taxon>
        <taxon>Pseudomonadati</taxon>
        <taxon>Bacteroidota</taxon>
        <taxon>Cytophagia</taxon>
        <taxon>Cytophagales</taxon>
        <taxon>Hymenobacteraceae</taxon>
        <taxon>Adhaeribacter</taxon>
    </lineage>
</organism>
<keyword evidence="2" id="KW-1185">Reference proteome</keyword>
<dbReference type="Proteomes" id="UP000253919">
    <property type="component" value="Unassembled WGS sequence"/>
</dbReference>
<sequence length="142" mass="15163">MKKILIGLIVVTGFLFQACDEELSGDDYDFSTSLPPYVTINNVDTLDVSPGDTIPISFSMRTALQQEATVTYTVTGAVSIPNTVVTIERNKTSATASIPIPVTTGIPALAKILIANATKQDGSPLTIGQKNNPKIEKVIRIQ</sequence>
<evidence type="ECO:0000313" key="2">
    <source>
        <dbReference type="Proteomes" id="UP000253919"/>
    </source>
</evidence>
<reference evidence="1 2" key="1">
    <citation type="submission" date="2018-04" db="EMBL/GenBank/DDBJ databases">
        <title>Adhaeribacter sp. HMF7616 genome sequencing and assembly.</title>
        <authorList>
            <person name="Kang H."/>
            <person name="Kang J."/>
            <person name="Cha I."/>
            <person name="Kim H."/>
            <person name="Joh K."/>
        </authorList>
    </citation>
    <scope>NUCLEOTIDE SEQUENCE [LARGE SCALE GENOMIC DNA]</scope>
    <source>
        <strain evidence="1 2">HMF7616</strain>
    </source>
</reference>
<evidence type="ECO:0000313" key="1">
    <source>
        <dbReference type="EMBL" id="RDC64492.1"/>
    </source>
</evidence>
<dbReference type="AlphaFoldDB" id="A0A369QJC3"/>
<evidence type="ECO:0008006" key="3">
    <source>
        <dbReference type="Google" id="ProtNLM"/>
    </source>
</evidence>
<comment type="caution">
    <text evidence="1">The sequence shown here is derived from an EMBL/GenBank/DDBJ whole genome shotgun (WGS) entry which is preliminary data.</text>
</comment>
<proteinExistence type="predicted"/>
<accession>A0A369QJC3</accession>
<protein>
    <recommendedName>
        <fullName evidence="3">DUF4843 domain-containing protein</fullName>
    </recommendedName>
</protein>